<feature type="chain" id="PRO_5012229941" evidence="1">
    <location>
        <begin position="26"/>
        <end position="131"/>
    </location>
</feature>
<protein>
    <submittedName>
        <fullName evidence="2">Uncharacterized protein</fullName>
    </submittedName>
</protein>
<feature type="signal peptide" evidence="1">
    <location>
        <begin position="1"/>
        <end position="25"/>
    </location>
</feature>
<name>A0A1N6DDP5_9SPHN</name>
<evidence type="ECO:0000313" key="3">
    <source>
        <dbReference type="Proteomes" id="UP000185192"/>
    </source>
</evidence>
<keyword evidence="3" id="KW-1185">Reference proteome</keyword>
<dbReference type="OrthoDB" id="7391233at2"/>
<reference evidence="3" key="1">
    <citation type="submission" date="2016-11" db="EMBL/GenBank/DDBJ databases">
        <authorList>
            <person name="Varghese N."/>
            <person name="Submissions S."/>
        </authorList>
    </citation>
    <scope>NUCLEOTIDE SEQUENCE [LARGE SCALE GENOMIC DNA]</scope>
    <source>
        <strain evidence="3">DSM 22363</strain>
    </source>
</reference>
<gene>
    <name evidence="2" type="ORF">SAMN02745824_1842</name>
</gene>
<organism evidence="2 3">
    <name type="scientific">Parasphingorhabdus marina DSM 22363</name>
    <dbReference type="NCBI Taxonomy" id="1123272"/>
    <lineage>
        <taxon>Bacteria</taxon>
        <taxon>Pseudomonadati</taxon>
        <taxon>Pseudomonadota</taxon>
        <taxon>Alphaproteobacteria</taxon>
        <taxon>Sphingomonadales</taxon>
        <taxon>Sphingomonadaceae</taxon>
        <taxon>Parasphingorhabdus</taxon>
    </lineage>
</organism>
<evidence type="ECO:0000313" key="2">
    <source>
        <dbReference type="EMBL" id="SIN68928.1"/>
    </source>
</evidence>
<dbReference type="STRING" id="1123272.SAMN02745824_1842"/>
<accession>A0A1N6DDP5</accession>
<dbReference type="RefSeq" id="WP_084192588.1">
    <property type="nucleotide sequence ID" value="NZ_FSQW01000001.1"/>
</dbReference>
<sequence length="131" mass="14602">MAVARIPHLLLLTAFMVGAEAPVQAAEGDTPERFSVLLTYGDDKCPEPEGDEIVVCAREPESERYRIPKPLRKTEEELAADRSWTSRVEQQDEISRTTRPGSCSVVGTFGFSGCTSAAIRRWFEERRNAAE</sequence>
<dbReference type="EMBL" id="FSQW01000001">
    <property type="protein sequence ID" value="SIN68928.1"/>
    <property type="molecule type" value="Genomic_DNA"/>
</dbReference>
<proteinExistence type="predicted"/>
<keyword evidence="1" id="KW-0732">Signal</keyword>
<evidence type="ECO:0000256" key="1">
    <source>
        <dbReference type="SAM" id="SignalP"/>
    </source>
</evidence>
<dbReference type="Proteomes" id="UP000185192">
    <property type="component" value="Unassembled WGS sequence"/>
</dbReference>
<dbReference type="AlphaFoldDB" id="A0A1N6DDP5"/>